<dbReference type="EMBL" id="BAAASK010000005">
    <property type="protein sequence ID" value="GAA2679370.1"/>
    <property type="molecule type" value="Genomic_DNA"/>
</dbReference>
<gene>
    <name evidence="2" type="ORF">GCM10010310_25360</name>
</gene>
<proteinExistence type="predicted"/>
<protein>
    <submittedName>
        <fullName evidence="2">Uncharacterized protein</fullName>
    </submittedName>
</protein>
<evidence type="ECO:0000313" key="3">
    <source>
        <dbReference type="Proteomes" id="UP001499989"/>
    </source>
</evidence>
<reference evidence="2 3" key="1">
    <citation type="journal article" date="2019" name="Int. J. Syst. Evol. Microbiol.">
        <title>The Global Catalogue of Microorganisms (GCM) 10K type strain sequencing project: providing services to taxonomists for standard genome sequencing and annotation.</title>
        <authorList>
            <consortium name="The Broad Institute Genomics Platform"/>
            <consortium name="The Broad Institute Genome Sequencing Center for Infectious Disease"/>
            <person name="Wu L."/>
            <person name="Ma J."/>
        </authorList>
    </citation>
    <scope>NUCLEOTIDE SEQUENCE [LARGE SCALE GENOMIC DNA]</scope>
    <source>
        <strain evidence="2 3">JCM 4531</strain>
    </source>
</reference>
<feature type="compositionally biased region" description="Gly residues" evidence="1">
    <location>
        <begin position="56"/>
        <end position="68"/>
    </location>
</feature>
<comment type="caution">
    <text evidence="2">The sequence shown here is derived from an EMBL/GenBank/DDBJ whole genome shotgun (WGS) entry which is preliminary data.</text>
</comment>
<evidence type="ECO:0000313" key="2">
    <source>
        <dbReference type="EMBL" id="GAA2679370.1"/>
    </source>
</evidence>
<evidence type="ECO:0000256" key="1">
    <source>
        <dbReference type="SAM" id="MobiDB-lite"/>
    </source>
</evidence>
<accession>A0ABN3SNX9</accession>
<sequence length="100" mass="9988">MGEHAVRPGAGTRHGRRADAPTGSAPSSVLPGPPRHPHPHPIGAAAPGHTCRGNHAGRGPGHGPGVGGTALPDRAKGVPCPVFESRGSWASATPRRKAVS</sequence>
<dbReference type="Proteomes" id="UP001499989">
    <property type="component" value="Unassembled WGS sequence"/>
</dbReference>
<name>A0ABN3SNX9_9ACTN</name>
<keyword evidence="3" id="KW-1185">Reference proteome</keyword>
<organism evidence="2 3">
    <name type="scientific">Streptomyces violaceolatus</name>
    <dbReference type="NCBI Taxonomy" id="67378"/>
    <lineage>
        <taxon>Bacteria</taxon>
        <taxon>Bacillati</taxon>
        <taxon>Actinomycetota</taxon>
        <taxon>Actinomycetes</taxon>
        <taxon>Kitasatosporales</taxon>
        <taxon>Streptomycetaceae</taxon>
        <taxon>Streptomyces</taxon>
        <taxon>Streptomyces violaceoruber group</taxon>
    </lineage>
</organism>
<feature type="region of interest" description="Disordered" evidence="1">
    <location>
        <begin position="1"/>
        <end position="100"/>
    </location>
</feature>